<dbReference type="PROSITE" id="PS00676">
    <property type="entry name" value="SIGMA54_INTERACT_2"/>
    <property type="match status" value="1"/>
</dbReference>
<dbReference type="RefSeq" id="WP_118336621.1">
    <property type="nucleotide sequence ID" value="NZ_AP025567.1"/>
</dbReference>
<dbReference type="GO" id="GO:0003677">
    <property type="term" value="F:DNA binding"/>
    <property type="evidence" value="ECO:0007669"/>
    <property type="project" value="UniProtKB-KW"/>
</dbReference>
<keyword evidence="5" id="KW-0804">Transcription</keyword>
<organism evidence="8 9">
    <name type="scientific">Emergencia timonensis</name>
    <dbReference type="NCBI Taxonomy" id="1776384"/>
    <lineage>
        <taxon>Bacteria</taxon>
        <taxon>Bacillati</taxon>
        <taxon>Bacillota</taxon>
        <taxon>Clostridia</taxon>
        <taxon>Peptostreptococcales</taxon>
        <taxon>Anaerovoracaceae</taxon>
        <taxon>Emergencia</taxon>
    </lineage>
</organism>
<dbReference type="InterPro" id="IPR036388">
    <property type="entry name" value="WH-like_DNA-bd_sf"/>
</dbReference>
<dbReference type="STRING" id="1776384.GCA_900086585_00515"/>
<dbReference type="OrthoDB" id="9803970at2"/>
<dbReference type="InterPro" id="IPR013668">
    <property type="entry name" value="RNase_R_HTH_12"/>
</dbReference>
<evidence type="ECO:0000256" key="4">
    <source>
        <dbReference type="ARBA" id="ARBA00023125"/>
    </source>
</evidence>
<gene>
    <name evidence="8" type="ORF">DW099_18235</name>
</gene>
<keyword evidence="9" id="KW-1185">Reference proteome</keyword>
<sequence>MKRIMVVALYKGISEYYCEYLKGIFEGLAEIENYYIENNSQELNFDGDLIVTSSNILYEHVKRLNRHQVETIVMRRTFTKEGFEKLKRIDKEREIFFVSNFHEIAVECVSKLYELGIKNLKLIPYNTYSPYDEGPSGIKTAVIAGKTERIPAFIKEIIDIGDRIIDLSTIADIGAILGLSSRKLYQILDAYKKEIVYADYGISQMLSDSSDIKKQLRTILHFTNDSIIATDLTGYITEYNGASERNFGIKKKAVLGKNISEIFPEIHIQDIIERKEAVTNELVTIRHITYVINKYGIYSDEGLLVGIVIFGQKYMELENERNQLKSKLIPRGHVAKYTMESILGDSKVIQDLKKVAAKMAGSASTVLITGESGTGKEVFAQAIHNGSSRAKEAFIAVNCSALAASLLESELFGYEEGAFTGAKKGGKLGLFEIAEKGTIFLDEIGEMPYELQAKLLRVLMEREVMRIGGVNVIKVDVRVIAATNKNLMQLACEGLFREDLYYRINVLPLPLPPLRERKEDIPLLVEAFLQDFGGEKQLTPKILKVLKAYSWPGNIRELHNCIEYMYQLSDEKIMLKDVPEHIRDFGAVNPRIDFSLDKRKETVLAAVAKFNSDGQPAGRKNLHDNLLTNGCKIAEQDIRFILKNLEGMGLVEVNKGRRGTEITAAGLQYLKHRRL</sequence>
<evidence type="ECO:0000259" key="6">
    <source>
        <dbReference type="PROSITE" id="PS50045"/>
    </source>
</evidence>
<evidence type="ECO:0000256" key="3">
    <source>
        <dbReference type="ARBA" id="ARBA00023015"/>
    </source>
</evidence>
<dbReference type="PROSITE" id="PS00675">
    <property type="entry name" value="SIGMA54_INTERACT_1"/>
    <property type="match status" value="1"/>
</dbReference>
<keyword evidence="1" id="KW-0547">Nucleotide-binding</keyword>
<dbReference type="FunFam" id="3.40.50.300:FF:000006">
    <property type="entry name" value="DNA-binding transcriptional regulator NtrC"/>
    <property type="match status" value="1"/>
</dbReference>
<dbReference type="SMART" id="SM00382">
    <property type="entry name" value="AAA"/>
    <property type="match status" value="1"/>
</dbReference>
<dbReference type="NCBIfam" id="TIGR00229">
    <property type="entry name" value="sensory_box"/>
    <property type="match status" value="1"/>
</dbReference>
<comment type="caution">
    <text evidence="8">The sequence shown here is derived from an EMBL/GenBank/DDBJ whole genome shotgun (WGS) entry which is preliminary data.</text>
</comment>
<name>A0A415DVE2_9FIRM</name>
<dbReference type="InterPro" id="IPR025662">
    <property type="entry name" value="Sigma_54_int_dom_ATP-bd_1"/>
</dbReference>
<accession>A0A415DVE2</accession>
<dbReference type="InterPro" id="IPR035965">
    <property type="entry name" value="PAS-like_dom_sf"/>
</dbReference>
<dbReference type="GO" id="GO:0006355">
    <property type="term" value="P:regulation of DNA-templated transcription"/>
    <property type="evidence" value="ECO:0007669"/>
    <property type="project" value="InterPro"/>
</dbReference>
<dbReference type="InterPro" id="IPR025943">
    <property type="entry name" value="Sigma_54_int_dom_ATP-bd_2"/>
</dbReference>
<dbReference type="Pfam" id="PF25601">
    <property type="entry name" value="AAA_lid_14"/>
    <property type="match status" value="1"/>
</dbReference>
<dbReference type="PANTHER" id="PTHR32071">
    <property type="entry name" value="TRANSCRIPTIONAL REGULATORY PROTEIN"/>
    <property type="match status" value="1"/>
</dbReference>
<dbReference type="InterPro" id="IPR002078">
    <property type="entry name" value="Sigma_54_int"/>
</dbReference>
<evidence type="ECO:0000313" key="9">
    <source>
        <dbReference type="Proteomes" id="UP000284841"/>
    </source>
</evidence>
<dbReference type="AlphaFoldDB" id="A0A415DVE2"/>
<dbReference type="InterPro" id="IPR025944">
    <property type="entry name" value="Sigma_54_int_dom_CS"/>
</dbReference>
<dbReference type="Pfam" id="PF00989">
    <property type="entry name" value="PAS"/>
    <property type="match status" value="1"/>
</dbReference>
<dbReference type="PROSITE" id="PS50045">
    <property type="entry name" value="SIGMA54_INTERACT_4"/>
    <property type="match status" value="1"/>
</dbReference>
<dbReference type="SUPFAM" id="SSF52540">
    <property type="entry name" value="P-loop containing nucleoside triphosphate hydrolases"/>
    <property type="match status" value="1"/>
</dbReference>
<evidence type="ECO:0000259" key="7">
    <source>
        <dbReference type="PROSITE" id="PS50112"/>
    </source>
</evidence>
<keyword evidence="3" id="KW-0805">Transcription regulation</keyword>
<feature type="domain" description="PAS" evidence="7">
    <location>
        <begin position="212"/>
        <end position="270"/>
    </location>
</feature>
<dbReference type="CDD" id="cd00009">
    <property type="entry name" value="AAA"/>
    <property type="match status" value="1"/>
</dbReference>
<dbReference type="Pfam" id="PF00158">
    <property type="entry name" value="Sigma54_activat"/>
    <property type="match status" value="1"/>
</dbReference>
<feature type="domain" description="Sigma-54 factor interaction" evidence="6">
    <location>
        <begin position="342"/>
        <end position="567"/>
    </location>
</feature>
<dbReference type="InterPro" id="IPR000014">
    <property type="entry name" value="PAS"/>
</dbReference>
<dbReference type="SMART" id="SM00091">
    <property type="entry name" value="PAS"/>
    <property type="match status" value="1"/>
</dbReference>
<dbReference type="PROSITE" id="PS50112">
    <property type="entry name" value="PAS"/>
    <property type="match status" value="1"/>
</dbReference>
<dbReference type="CDD" id="cd00130">
    <property type="entry name" value="PAS"/>
    <property type="match status" value="1"/>
</dbReference>
<dbReference type="PANTHER" id="PTHR32071:SF57">
    <property type="entry name" value="C4-DICARBOXYLATE TRANSPORT TRANSCRIPTIONAL REGULATORY PROTEIN DCTD"/>
    <property type="match status" value="1"/>
</dbReference>
<dbReference type="Proteomes" id="UP000284841">
    <property type="component" value="Unassembled WGS sequence"/>
</dbReference>
<evidence type="ECO:0000256" key="5">
    <source>
        <dbReference type="ARBA" id="ARBA00023163"/>
    </source>
</evidence>
<proteinExistence type="predicted"/>
<reference evidence="8 9" key="1">
    <citation type="submission" date="2018-08" db="EMBL/GenBank/DDBJ databases">
        <title>A genome reference for cultivated species of the human gut microbiota.</title>
        <authorList>
            <person name="Zou Y."/>
            <person name="Xue W."/>
            <person name="Luo G."/>
        </authorList>
    </citation>
    <scope>NUCLEOTIDE SEQUENCE [LARGE SCALE GENOMIC DNA]</scope>
    <source>
        <strain evidence="8 9">AM07-24</strain>
    </source>
</reference>
<dbReference type="InterPro" id="IPR027417">
    <property type="entry name" value="P-loop_NTPase"/>
</dbReference>
<dbReference type="InterPro" id="IPR058031">
    <property type="entry name" value="AAA_lid_NorR"/>
</dbReference>
<dbReference type="GO" id="GO:0005524">
    <property type="term" value="F:ATP binding"/>
    <property type="evidence" value="ECO:0007669"/>
    <property type="project" value="UniProtKB-KW"/>
</dbReference>
<dbReference type="InterPro" id="IPR003593">
    <property type="entry name" value="AAA+_ATPase"/>
</dbReference>
<evidence type="ECO:0000256" key="1">
    <source>
        <dbReference type="ARBA" id="ARBA00022741"/>
    </source>
</evidence>
<dbReference type="PROSITE" id="PS00688">
    <property type="entry name" value="SIGMA54_INTERACT_3"/>
    <property type="match status" value="1"/>
</dbReference>
<evidence type="ECO:0000313" key="8">
    <source>
        <dbReference type="EMBL" id="RHJ84134.1"/>
    </source>
</evidence>
<dbReference type="SUPFAM" id="SSF55785">
    <property type="entry name" value="PYP-like sensor domain (PAS domain)"/>
    <property type="match status" value="1"/>
</dbReference>
<keyword evidence="4" id="KW-0238">DNA-binding</keyword>
<protein>
    <submittedName>
        <fullName evidence="8">PAS domain S-box protein</fullName>
    </submittedName>
</protein>
<keyword evidence="2" id="KW-0067">ATP-binding</keyword>
<dbReference type="InterPro" id="IPR013767">
    <property type="entry name" value="PAS_fold"/>
</dbReference>
<dbReference type="Gene3D" id="1.10.8.60">
    <property type="match status" value="1"/>
</dbReference>
<dbReference type="Pfam" id="PF08461">
    <property type="entry name" value="WHD_RNase_R"/>
    <property type="match status" value="1"/>
</dbReference>
<dbReference type="Gene3D" id="3.30.450.20">
    <property type="entry name" value="PAS domain"/>
    <property type="match status" value="1"/>
</dbReference>
<dbReference type="Gene3D" id="3.40.50.300">
    <property type="entry name" value="P-loop containing nucleotide triphosphate hydrolases"/>
    <property type="match status" value="1"/>
</dbReference>
<dbReference type="Gene3D" id="1.10.10.10">
    <property type="entry name" value="Winged helix-like DNA-binding domain superfamily/Winged helix DNA-binding domain"/>
    <property type="match status" value="1"/>
</dbReference>
<dbReference type="EMBL" id="QRMS01000007">
    <property type="protein sequence ID" value="RHJ84134.1"/>
    <property type="molecule type" value="Genomic_DNA"/>
</dbReference>
<evidence type="ECO:0000256" key="2">
    <source>
        <dbReference type="ARBA" id="ARBA00022840"/>
    </source>
</evidence>